<keyword evidence="5 6" id="KW-0472">Membrane</keyword>
<evidence type="ECO:0000256" key="6">
    <source>
        <dbReference type="SAM" id="Phobius"/>
    </source>
</evidence>
<dbReference type="InterPro" id="IPR043428">
    <property type="entry name" value="LivM-like"/>
</dbReference>
<dbReference type="GO" id="GO:0015658">
    <property type="term" value="F:branched-chain amino acid transmembrane transporter activity"/>
    <property type="evidence" value="ECO:0007669"/>
    <property type="project" value="InterPro"/>
</dbReference>
<name>A0A6L8LQ75_9RHOB</name>
<feature type="transmembrane region" description="Helical" evidence="6">
    <location>
        <begin position="100"/>
        <end position="119"/>
    </location>
</feature>
<dbReference type="PANTHER" id="PTHR30482">
    <property type="entry name" value="HIGH-AFFINITY BRANCHED-CHAIN AMINO ACID TRANSPORT SYSTEM PERMEASE"/>
    <property type="match status" value="1"/>
</dbReference>
<feature type="transmembrane region" description="Helical" evidence="6">
    <location>
        <begin position="126"/>
        <end position="149"/>
    </location>
</feature>
<comment type="subcellular location">
    <subcellularLocation>
        <location evidence="1">Cell membrane</location>
        <topology evidence="1">Multi-pass membrane protein</topology>
    </subcellularLocation>
</comment>
<dbReference type="Proteomes" id="UP000479043">
    <property type="component" value="Unassembled WGS sequence"/>
</dbReference>
<evidence type="ECO:0000256" key="4">
    <source>
        <dbReference type="ARBA" id="ARBA00022989"/>
    </source>
</evidence>
<dbReference type="AlphaFoldDB" id="A0A6L8LQ75"/>
<accession>A0A6L8LQ75</accession>
<keyword evidence="4 6" id="KW-1133">Transmembrane helix</keyword>
<comment type="caution">
    <text evidence="7">The sequence shown here is derived from an EMBL/GenBank/DDBJ whole genome shotgun (WGS) entry which is preliminary data.</text>
</comment>
<keyword evidence="3 6" id="KW-0812">Transmembrane</keyword>
<keyword evidence="8" id="KW-1185">Reference proteome</keyword>
<evidence type="ECO:0000256" key="5">
    <source>
        <dbReference type="ARBA" id="ARBA00023136"/>
    </source>
</evidence>
<evidence type="ECO:0000313" key="8">
    <source>
        <dbReference type="Proteomes" id="UP000479043"/>
    </source>
</evidence>
<dbReference type="EMBL" id="WWEN01000010">
    <property type="protein sequence ID" value="MYM57226.1"/>
    <property type="molecule type" value="Genomic_DNA"/>
</dbReference>
<sequence>MKRETLLNAAILLLLLALPLWASVADEPFLITLTTRAVILAIAGIGLNFALGFGGLVSLGHAAFFGLGGYAMGILAFHAQNYTPMMEWPLLIEGTKSMPVIWLVAIVTGALAALVIGALSLRTAGVYFIMITLAFGQMFYYFAISWPAYGGEDGLSIYVRNSFPGLNTMDPIQFFAVCYAVLLIVLFGTWRAARSPFGLMLGAARQNPDRVQAVGQVPYRLYLTAFTISGAITGLAGALFADLNRFVSPSMLSWQTSGEIMVFVILGGVGRVFGPVAGAALFILLEHTLGGLSEFWHIYLGAILLGVVLFAKGGLYGLIAGREVAHD</sequence>
<evidence type="ECO:0000256" key="2">
    <source>
        <dbReference type="ARBA" id="ARBA00022475"/>
    </source>
</evidence>
<feature type="transmembrane region" description="Helical" evidence="6">
    <location>
        <begin position="35"/>
        <end position="56"/>
    </location>
</feature>
<protein>
    <submittedName>
        <fullName evidence="7">Branched-chain amino acid ABC transporter permease</fullName>
    </submittedName>
</protein>
<feature type="transmembrane region" description="Helical" evidence="6">
    <location>
        <begin position="172"/>
        <end position="190"/>
    </location>
</feature>
<feature type="transmembrane region" description="Helical" evidence="6">
    <location>
        <begin position="260"/>
        <end position="285"/>
    </location>
</feature>
<dbReference type="GO" id="GO:0005886">
    <property type="term" value="C:plasma membrane"/>
    <property type="evidence" value="ECO:0007669"/>
    <property type="project" value="UniProtKB-SubCell"/>
</dbReference>
<keyword evidence="2" id="KW-1003">Cell membrane</keyword>
<dbReference type="Pfam" id="PF02653">
    <property type="entry name" value="BPD_transp_2"/>
    <property type="match status" value="1"/>
</dbReference>
<dbReference type="RefSeq" id="WP_160975137.1">
    <property type="nucleotide sequence ID" value="NZ_WWEN01000010.1"/>
</dbReference>
<evidence type="ECO:0000256" key="1">
    <source>
        <dbReference type="ARBA" id="ARBA00004651"/>
    </source>
</evidence>
<dbReference type="InterPro" id="IPR001851">
    <property type="entry name" value="ABC_transp_permease"/>
</dbReference>
<reference evidence="7 8" key="1">
    <citation type="submission" date="2020-01" db="EMBL/GenBank/DDBJ databases">
        <authorList>
            <person name="Chen S."/>
        </authorList>
    </citation>
    <scope>NUCLEOTIDE SEQUENCE [LARGE SCALE GENOMIC DNA]</scope>
    <source>
        <strain evidence="7 8">GS-10</strain>
    </source>
</reference>
<gene>
    <name evidence="7" type="ORF">GR167_18055</name>
</gene>
<feature type="transmembrane region" description="Helical" evidence="6">
    <location>
        <begin position="63"/>
        <end position="80"/>
    </location>
</feature>
<evidence type="ECO:0000256" key="3">
    <source>
        <dbReference type="ARBA" id="ARBA00022692"/>
    </source>
</evidence>
<feature type="transmembrane region" description="Helical" evidence="6">
    <location>
        <begin position="219"/>
        <end position="240"/>
    </location>
</feature>
<evidence type="ECO:0000313" key="7">
    <source>
        <dbReference type="EMBL" id="MYM57226.1"/>
    </source>
</evidence>
<dbReference type="CDD" id="cd06581">
    <property type="entry name" value="TM_PBP1_LivM_like"/>
    <property type="match status" value="1"/>
</dbReference>
<feature type="transmembrane region" description="Helical" evidence="6">
    <location>
        <begin position="297"/>
        <end position="319"/>
    </location>
</feature>
<organism evidence="7 8">
    <name type="scientific">Thalassovita mangrovi</name>
    <dbReference type="NCBI Taxonomy" id="2692236"/>
    <lineage>
        <taxon>Bacteria</taxon>
        <taxon>Pseudomonadati</taxon>
        <taxon>Pseudomonadota</taxon>
        <taxon>Alphaproteobacteria</taxon>
        <taxon>Rhodobacterales</taxon>
        <taxon>Roseobacteraceae</taxon>
        <taxon>Thalassovita</taxon>
    </lineage>
</organism>
<proteinExistence type="predicted"/>
<dbReference type="PANTHER" id="PTHR30482:SF17">
    <property type="entry name" value="ABC TRANSPORTER ATP-BINDING PROTEIN"/>
    <property type="match status" value="1"/>
</dbReference>